<protein>
    <submittedName>
        <fullName evidence="1">Uncharacterized protein</fullName>
    </submittedName>
</protein>
<evidence type="ECO:0000313" key="1">
    <source>
        <dbReference type="EMBL" id="SVB17832.1"/>
    </source>
</evidence>
<dbReference type="AlphaFoldDB" id="A0A382BWD2"/>
<organism evidence="1">
    <name type="scientific">marine metagenome</name>
    <dbReference type="NCBI Taxonomy" id="408172"/>
    <lineage>
        <taxon>unclassified sequences</taxon>
        <taxon>metagenomes</taxon>
        <taxon>ecological metagenomes</taxon>
    </lineage>
</organism>
<dbReference type="EMBL" id="UINC01031571">
    <property type="protein sequence ID" value="SVB17832.1"/>
    <property type="molecule type" value="Genomic_DNA"/>
</dbReference>
<gene>
    <name evidence="1" type="ORF">METZ01_LOCUS170686</name>
</gene>
<accession>A0A382BWD2</accession>
<proteinExistence type="predicted"/>
<name>A0A382BWD2_9ZZZZ</name>
<sequence>MAEFTNHLILKMDEELPDQLAVLFFDVVNTIGPDDIVQTMEDSVMLHYVQDHIHNYEVNLTRSIQPEEGDKIAEALDDAMDYDFELEASTSIETDLVNG</sequence>
<feature type="non-terminal residue" evidence="1">
    <location>
        <position position="99"/>
    </location>
</feature>
<reference evidence="1" key="1">
    <citation type="submission" date="2018-05" db="EMBL/GenBank/DDBJ databases">
        <authorList>
            <person name="Lanie J.A."/>
            <person name="Ng W.-L."/>
            <person name="Kazmierczak K.M."/>
            <person name="Andrzejewski T.M."/>
            <person name="Davidsen T.M."/>
            <person name="Wayne K.J."/>
            <person name="Tettelin H."/>
            <person name="Glass J.I."/>
            <person name="Rusch D."/>
            <person name="Podicherti R."/>
            <person name="Tsui H.-C.T."/>
            <person name="Winkler M.E."/>
        </authorList>
    </citation>
    <scope>NUCLEOTIDE SEQUENCE</scope>
</reference>